<feature type="domain" description="Transcription factor IIIC 90kDa subunit N-terminal" evidence="1">
    <location>
        <begin position="28"/>
        <end position="239"/>
    </location>
</feature>
<protein>
    <submittedName>
        <fullName evidence="2">Transcription factor IIIC 90kDa subunit N-terminal domain-containing protein</fullName>
    </submittedName>
</protein>
<reference key="1">
    <citation type="journal article" date="2019" name="Genes (Basel)">
        <title>A High-Quality De novo Genome Assembly from a Single Mosquito Using PacBio Sequencing.</title>
        <authorList>
            <person name="Kingan S.B."/>
            <person name="Heaton H."/>
            <person name="Cudini J."/>
            <person name="Lambert C.C."/>
            <person name="Baybayan P."/>
            <person name="Galvin B.D."/>
            <person name="Durbin R."/>
            <person name="Korlach J."/>
            <person name="Lawniczak M.K.N."/>
        </authorList>
    </citation>
    <scope>NUCLEOTIDE SEQUENCE [LARGE SCALE GENOMIC DNA]</scope>
    <source>
        <strain>Mali-NIH</strain>
    </source>
</reference>
<accession>A0A6E8VTB0</accession>
<organism evidence="2 3">
    <name type="scientific">Anopheles coluzzii</name>
    <name type="common">African malaria mosquito</name>
    <dbReference type="NCBI Taxonomy" id="1518534"/>
    <lineage>
        <taxon>Eukaryota</taxon>
        <taxon>Metazoa</taxon>
        <taxon>Ecdysozoa</taxon>
        <taxon>Arthropoda</taxon>
        <taxon>Hexapoda</taxon>
        <taxon>Insecta</taxon>
        <taxon>Pterygota</taxon>
        <taxon>Neoptera</taxon>
        <taxon>Endopterygota</taxon>
        <taxon>Diptera</taxon>
        <taxon>Nematocera</taxon>
        <taxon>Culicoidea</taxon>
        <taxon>Culicidae</taxon>
        <taxon>Anophelinae</taxon>
        <taxon>Anopheles</taxon>
    </lineage>
</organism>
<dbReference type="Proteomes" id="UP001105220">
    <property type="component" value="Unplaced"/>
</dbReference>
<dbReference type="InterPro" id="IPR024761">
    <property type="entry name" value="TFIIIC_delta_N"/>
</dbReference>
<evidence type="ECO:0000259" key="1">
    <source>
        <dbReference type="Pfam" id="PF12657"/>
    </source>
</evidence>
<dbReference type="VEuPathDB" id="VectorBase:ACMO_014480"/>
<dbReference type="KEGG" id="acoz:120961652"/>
<evidence type="ECO:0000313" key="3">
    <source>
        <dbReference type="Proteomes" id="UP001105220"/>
    </source>
</evidence>
<keyword evidence="3" id="KW-1185">Reference proteome</keyword>
<dbReference type="VEuPathDB" id="VectorBase:ACON2_032337"/>
<dbReference type="GeneID" id="120961652"/>
<reference evidence="2" key="2">
    <citation type="submission" date="2020-05" db="UniProtKB">
        <authorList>
            <consortium name="EnsemblMetazoa"/>
        </authorList>
    </citation>
    <scope>IDENTIFICATION</scope>
    <source>
        <strain evidence="2">Ngousso</strain>
    </source>
</reference>
<name>A0A6E8VTB0_ANOCL</name>
<evidence type="ECO:0000313" key="2">
    <source>
        <dbReference type="EnsemblMetazoa" id="ACON007239-PA"/>
    </source>
</evidence>
<dbReference type="AlphaFoldDB" id="A0A6E8VTB0"/>
<dbReference type="VEuPathDB" id="VectorBase:ACON007239"/>
<dbReference type="EnsemblMetazoa" id="ACON007239-RA">
    <property type="protein sequence ID" value="ACON007239-PA"/>
    <property type="gene ID" value="ACON007239"/>
</dbReference>
<sequence>MEIQELTAFQHSEEIIQPFTISCVEDTVVVCTKDHTLVLRLKYKHIVEDGAICYELSRIKCSTARPTGALIAHEATLYHASSMEQRRRIMLDQTIFPNIAKVYICNVQSWISPPGVFEDNPREHLVANVTNMGQLTIYRLEEQCQSSWNTYVDVSDTWQSHIYDRHPIEAYDELQIMVDEMTITCFAWETTIHQHPVRFAFGTKSGKIVFCNLKPNVPKIEHVHQEEEASRVIKYISVPGQHHFLLVGLESGRLGVYRFGGANQLGAFFVQYIATYFEEDLCISAIECEVERKANGTEQLLIIAVKATYLLMIEIDFDGTLRSSATLSMENFMITGLQQVCPRRYIVCTLPGKMFHLQVDEVSSRSGLQIAQQEVATDLNVGSYALYGVAASRTRTGWFILGYPSRRFDHLTLRSPTCIFFCRFNQRDALEMLLANSTYRLESYHDAAEMVRFHGNKQPKTLAPLEDAQLELSLDEQSIYQLKLQLIQLSARISYNTKRNQAFTLGLYAQHRFICALIEGINAARIVRWLVEKYTQRKAALHPMQQEALRCLRNFIRTLTAEAQCPGECEYLLTKLKPTLLEVLEAADQIETPAIADEVCSFCDAPIYAYREQCPDSHAVFRCVLTKIQITLECEEITCEICQRYSIGPTVLGTVLEQSMAIVDYRKCCICDAPFKGSGSKSV</sequence>
<proteinExistence type="predicted"/>
<dbReference type="Pfam" id="PF12657">
    <property type="entry name" value="TFIIIC_delta"/>
    <property type="match status" value="1"/>
</dbReference>
<dbReference type="RefSeq" id="XP_040241510.2">
    <property type="nucleotide sequence ID" value="XM_040385576.2"/>
</dbReference>